<dbReference type="Proteomes" id="UP001501337">
    <property type="component" value="Unassembled WGS sequence"/>
</dbReference>
<evidence type="ECO:0000256" key="10">
    <source>
        <dbReference type="ARBA" id="ARBA00022676"/>
    </source>
</evidence>
<evidence type="ECO:0000256" key="24">
    <source>
        <dbReference type="SAM" id="MobiDB-lite"/>
    </source>
</evidence>
<evidence type="ECO:0000256" key="1">
    <source>
        <dbReference type="ARBA" id="ARBA00002624"/>
    </source>
</evidence>
<accession>A0ABP7P7R4</accession>
<evidence type="ECO:0000256" key="21">
    <source>
        <dbReference type="ARBA" id="ARBA00049902"/>
    </source>
</evidence>
<evidence type="ECO:0000256" key="16">
    <source>
        <dbReference type="ARBA" id="ARBA00023251"/>
    </source>
</evidence>
<feature type="domain" description="Bifunctional transglycosylase second" evidence="28">
    <location>
        <begin position="83"/>
        <end position="175"/>
    </location>
</feature>
<dbReference type="InterPro" id="IPR001264">
    <property type="entry name" value="Glyco_trans_51"/>
</dbReference>
<keyword evidence="12" id="KW-0378">Hydrolase</keyword>
<dbReference type="RefSeq" id="WP_344805437.1">
    <property type="nucleotide sequence ID" value="NZ_BAABBO010000009.1"/>
</dbReference>
<dbReference type="InterPro" id="IPR011813">
    <property type="entry name" value="PBP_1b"/>
</dbReference>
<feature type="transmembrane region" description="Helical" evidence="25">
    <location>
        <begin position="38"/>
        <end position="56"/>
    </location>
</feature>
<dbReference type="Gene3D" id="1.10.3810.10">
    <property type="entry name" value="Biosynthetic peptidoglycan transglycosylase-like"/>
    <property type="match status" value="1"/>
</dbReference>
<dbReference type="EMBL" id="BAABBO010000009">
    <property type="protein sequence ID" value="GAA3960014.1"/>
    <property type="molecule type" value="Genomic_DNA"/>
</dbReference>
<protein>
    <recommendedName>
        <fullName evidence="6 22">Penicillin-binding protein 1B</fullName>
        <shortName evidence="23">PBP-1b</shortName>
        <shortName evidence="23">PBP1b</shortName>
    </recommendedName>
    <alternativeName>
        <fullName evidence="19 23">Murein polymerase</fullName>
    </alternativeName>
</protein>
<dbReference type="InterPro" id="IPR023346">
    <property type="entry name" value="Lysozyme-like_dom_sf"/>
</dbReference>
<evidence type="ECO:0000256" key="13">
    <source>
        <dbReference type="ARBA" id="ARBA00022960"/>
    </source>
</evidence>
<keyword evidence="14 23" id="KW-0573">Peptidoglycan synthesis</keyword>
<dbReference type="PANTHER" id="PTHR32282">
    <property type="entry name" value="BINDING PROTEIN TRANSPEPTIDASE, PUTATIVE-RELATED"/>
    <property type="match status" value="1"/>
</dbReference>
<evidence type="ECO:0000256" key="17">
    <source>
        <dbReference type="ARBA" id="ARBA00023268"/>
    </source>
</evidence>
<organism evidence="29 30">
    <name type="scientific">Allohahella marinimesophila</name>
    <dbReference type="NCBI Taxonomy" id="1054972"/>
    <lineage>
        <taxon>Bacteria</taxon>
        <taxon>Pseudomonadati</taxon>
        <taxon>Pseudomonadota</taxon>
        <taxon>Gammaproteobacteria</taxon>
        <taxon>Oceanospirillales</taxon>
        <taxon>Hahellaceae</taxon>
        <taxon>Allohahella</taxon>
    </lineage>
</organism>
<comment type="catalytic activity">
    <reaction evidence="20">
        <text>Preferential cleavage: (Ac)2-L-Lys-D-Ala-|-D-Ala. Also transpeptidation of peptidyl-alanyl moieties that are N-acyl substituents of D-alanine.</text>
        <dbReference type="EC" id="3.4.16.4"/>
    </reaction>
</comment>
<keyword evidence="11 23" id="KW-0808">Transferase</keyword>
<dbReference type="PIRSF" id="PIRSF002799">
    <property type="entry name" value="PBP_1b"/>
    <property type="match status" value="1"/>
</dbReference>
<keyword evidence="18 23" id="KW-0961">Cell wall biogenesis/degradation</keyword>
<evidence type="ECO:0000256" key="19">
    <source>
        <dbReference type="ARBA" id="ARBA00032454"/>
    </source>
</evidence>
<evidence type="ECO:0000313" key="30">
    <source>
        <dbReference type="Proteomes" id="UP001501337"/>
    </source>
</evidence>
<keyword evidence="10 23" id="KW-0328">Glycosyltransferase</keyword>
<evidence type="ECO:0000256" key="20">
    <source>
        <dbReference type="ARBA" id="ARBA00034000"/>
    </source>
</evidence>
<evidence type="ECO:0000256" key="8">
    <source>
        <dbReference type="ARBA" id="ARBA00022645"/>
    </source>
</evidence>
<dbReference type="Gene3D" id="3.30.2060.10">
    <property type="entry name" value="Penicillin-binding protein 1b domain"/>
    <property type="match status" value="1"/>
</dbReference>
<keyword evidence="8" id="KW-0121">Carboxypeptidase</keyword>
<dbReference type="Gene3D" id="1.20.5.100">
    <property type="entry name" value="Cytochrome c1, transmembrane anchor, C-terminal"/>
    <property type="match status" value="1"/>
</dbReference>
<evidence type="ECO:0000256" key="4">
    <source>
        <dbReference type="ARBA" id="ARBA00007090"/>
    </source>
</evidence>
<comment type="pathway">
    <text evidence="3 23">Cell wall biogenesis; peptidoglycan biosynthesis.</text>
</comment>
<keyword evidence="13 23" id="KW-0133">Cell shape</keyword>
<evidence type="ECO:0000259" key="27">
    <source>
        <dbReference type="Pfam" id="PF00912"/>
    </source>
</evidence>
<evidence type="ECO:0000256" key="22">
    <source>
        <dbReference type="NCBIfam" id="TIGR02071"/>
    </source>
</evidence>
<comment type="similarity">
    <text evidence="5 23">In the N-terminal section; belongs to the glycosyltransferase 51 family.</text>
</comment>
<dbReference type="NCBIfam" id="TIGR02071">
    <property type="entry name" value="PBP_1b"/>
    <property type="match status" value="1"/>
</dbReference>
<keyword evidence="15 25" id="KW-0472">Membrane</keyword>
<reference evidence="30" key="1">
    <citation type="journal article" date="2019" name="Int. J. Syst. Evol. Microbiol.">
        <title>The Global Catalogue of Microorganisms (GCM) 10K type strain sequencing project: providing services to taxonomists for standard genome sequencing and annotation.</title>
        <authorList>
            <consortium name="The Broad Institute Genomics Platform"/>
            <consortium name="The Broad Institute Genome Sequencing Center for Infectious Disease"/>
            <person name="Wu L."/>
            <person name="Ma J."/>
        </authorList>
    </citation>
    <scope>NUCLEOTIDE SEQUENCE [LARGE SCALE GENOMIC DNA]</scope>
    <source>
        <strain evidence="30">JCM 17555</strain>
    </source>
</reference>
<name>A0ABP7P7R4_9GAMM</name>
<proteinExistence type="inferred from homology"/>
<evidence type="ECO:0000256" key="11">
    <source>
        <dbReference type="ARBA" id="ARBA00022679"/>
    </source>
</evidence>
<evidence type="ECO:0000256" key="2">
    <source>
        <dbReference type="ARBA" id="ARBA00004236"/>
    </source>
</evidence>
<evidence type="ECO:0000259" key="26">
    <source>
        <dbReference type="Pfam" id="PF00905"/>
    </source>
</evidence>
<keyword evidence="9" id="KW-0645">Protease</keyword>
<gene>
    <name evidence="29" type="primary">mrcB</name>
    <name evidence="29" type="ORF">GCM10022278_17720</name>
</gene>
<evidence type="ECO:0000259" key="28">
    <source>
        <dbReference type="Pfam" id="PF14814"/>
    </source>
</evidence>
<evidence type="ECO:0000256" key="15">
    <source>
        <dbReference type="ARBA" id="ARBA00023136"/>
    </source>
</evidence>
<dbReference type="Pfam" id="PF14814">
    <property type="entry name" value="UB2H"/>
    <property type="match status" value="1"/>
</dbReference>
<evidence type="ECO:0000256" key="14">
    <source>
        <dbReference type="ARBA" id="ARBA00022984"/>
    </source>
</evidence>
<feature type="domain" description="Penicillin-binding protein transpeptidase" evidence="26">
    <location>
        <begin position="451"/>
        <end position="690"/>
    </location>
</feature>
<comment type="subcellular location">
    <subcellularLocation>
        <location evidence="2">Cell membrane</location>
    </subcellularLocation>
</comment>
<comment type="similarity">
    <text evidence="4 23">In the C-terminal section; belongs to the transpeptidase family.</text>
</comment>
<sequence length="797" mass="88166">MAERKKTGSNGGNKKRAKAGGKSSAVAKRSWTRRLLGPLLKLMIVAFVGLAVWSLYLDIQVRERFEGKKWQIPAAVYAAPLELYAGAQMSLDVLVGELNALGYRKVSRSPSLGQYSASASRVSFVPRHFDFPDEVVAPEAEPATGPQSLTVSFSSGSISALETTAEGRPVSWFRLEPRKIAGIYPSTQEERTLVQLAEVPDLLIQALLAVEDRDFRDHVGVAPLSIIRAMFANLSAGRVVQGGSTLTQQLVKNFYLTSDRTLTRKLNEALMALLLELHYSKDEILETYINEIFLGQHGAYSIHGFATASRFYFAQPLNELQPHQLALLVGLVKGASYYNPRRSPARSKQRRDLVLKVLADQGVLTPEELVKWQGMPLGVRKEPGRITSVFPAFVDLVRQQLNEEYPEEVLQSEGLKIFTTLRPEVQQSAQRALSSTIKQKSAALKQPELQGAVIVTDKNSGEIVALTGDRSAEAIGFNRALKAKRQVGSLLKPFVALTALEQQPTLSLASRVKDEPITLRFKDDSTWTPANFDSTSHGEVLLREAFIRSYNQAFVHLGLNVGLKPIIETLHRFGATEKMNAYPSLILGAVNMTPLEMTQMYQNLASGGFSTPMRSIRVVTDSENKVRSRYPYQATRLVEDDVAYIIQYAMIDVVRSGTGRSLYSAFPEDYQVAGKTGTTNDLRDSWYVGFNGDYLSTVWLGNDNNSNTGLTGSSGALQVWKALYKDLPLTSLMPTKPDTVEWHWISPDGKLSAERCADSIPLPFRAQSVPVEEADCGNVGDAINRFWRRLVSPLTDE</sequence>
<dbReference type="Gene3D" id="3.40.710.10">
    <property type="entry name" value="DD-peptidase/beta-lactamase superfamily"/>
    <property type="match status" value="1"/>
</dbReference>
<comment type="caution">
    <text evidence="29">The sequence shown here is derived from an EMBL/GenBank/DDBJ whole genome shotgun (WGS) entry which is preliminary data.</text>
</comment>
<evidence type="ECO:0000256" key="9">
    <source>
        <dbReference type="ARBA" id="ARBA00022670"/>
    </source>
</evidence>
<evidence type="ECO:0000256" key="3">
    <source>
        <dbReference type="ARBA" id="ARBA00004752"/>
    </source>
</evidence>
<dbReference type="InterPro" id="IPR036950">
    <property type="entry name" value="PBP_transglycosylase"/>
</dbReference>
<dbReference type="SUPFAM" id="SSF53955">
    <property type="entry name" value="Lysozyme-like"/>
    <property type="match status" value="1"/>
</dbReference>
<evidence type="ECO:0000256" key="23">
    <source>
        <dbReference type="PIRNR" id="PIRNR002799"/>
    </source>
</evidence>
<feature type="region of interest" description="Disordered" evidence="24">
    <location>
        <begin position="1"/>
        <end position="25"/>
    </location>
</feature>
<keyword evidence="30" id="KW-1185">Reference proteome</keyword>
<keyword evidence="16" id="KW-0046">Antibiotic resistance</keyword>
<evidence type="ECO:0000256" key="6">
    <source>
        <dbReference type="ARBA" id="ARBA00018637"/>
    </source>
</evidence>
<keyword evidence="17" id="KW-0511">Multifunctional enzyme</keyword>
<evidence type="ECO:0000313" key="29">
    <source>
        <dbReference type="EMBL" id="GAA3960014.1"/>
    </source>
</evidence>
<evidence type="ECO:0000256" key="12">
    <source>
        <dbReference type="ARBA" id="ARBA00022801"/>
    </source>
</evidence>
<keyword evidence="25" id="KW-0812">Transmembrane</keyword>
<comment type="function">
    <text evidence="1 23">Cell wall formation. Synthesis of cross-linked peptidoglycan from the lipid intermediates. The enzyme has a penicillin-insensitive transglycosylase N-terminal domain (formation of linear glycan strands) and a penicillin-sensitive transpeptidase C-terminal domain (cross-linking of the peptide subunits).</text>
</comment>
<keyword evidence="7" id="KW-1003">Cell membrane</keyword>
<evidence type="ECO:0000256" key="25">
    <source>
        <dbReference type="SAM" id="Phobius"/>
    </source>
</evidence>
<evidence type="ECO:0000256" key="7">
    <source>
        <dbReference type="ARBA" id="ARBA00022475"/>
    </source>
</evidence>
<dbReference type="SUPFAM" id="SSF56601">
    <property type="entry name" value="beta-lactamase/transpeptidase-like"/>
    <property type="match status" value="1"/>
</dbReference>
<comment type="catalytic activity">
    <reaction evidence="21">
        <text>[GlcNAc-(1-&gt;4)-Mur2Ac(oyl-L-Ala-gamma-D-Glu-L-Lys-D-Ala-D-Ala)](n)-di-trans,octa-cis-undecaprenyl diphosphate + beta-D-GlcNAc-(1-&gt;4)-Mur2Ac(oyl-L-Ala-gamma-D-Glu-L-Lys-D-Ala-D-Ala)-di-trans,octa-cis-undecaprenyl diphosphate = [GlcNAc-(1-&gt;4)-Mur2Ac(oyl-L-Ala-gamma-D-Glu-L-Lys-D-Ala-D-Ala)](n+1)-di-trans,octa-cis-undecaprenyl diphosphate + di-trans,octa-cis-undecaprenyl diphosphate + H(+)</text>
        <dbReference type="Rhea" id="RHEA:23708"/>
        <dbReference type="Rhea" id="RHEA-COMP:9602"/>
        <dbReference type="Rhea" id="RHEA-COMP:9603"/>
        <dbReference type="ChEBI" id="CHEBI:15378"/>
        <dbReference type="ChEBI" id="CHEBI:58405"/>
        <dbReference type="ChEBI" id="CHEBI:60033"/>
        <dbReference type="ChEBI" id="CHEBI:78435"/>
        <dbReference type="EC" id="2.4.99.28"/>
    </reaction>
</comment>
<evidence type="ECO:0000256" key="5">
    <source>
        <dbReference type="ARBA" id="ARBA00007739"/>
    </source>
</evidence>
<dbReference type="Pfam" id="PF00905">
    <property type="entry name" value="Transpeptidase"/>
    <property type="match status" value="1"/>
</dbReference>
<dbReference type="InterPro" id="IPR050396">
    <property type="entry name" value="Glycosyltr_51/Transpeptidase"/>
</dbReference>
<dbReference type="PANTHER" id="PTHR32282:SF11">
    <property type="entry name" value="PENICILLIN-BINDING PROTEIN 1B"/>
    <property type="match status" value="1"/>
</dbReference>
<dbReference type="InterPro" id="IPR001460">
    <property type="entry name" value="PCN-bd_Tpept"/>
</dbReference>
<feature type="domain" description="Glycosyl transferase family 51" evidence="27">
    <location>
        <begin position="187"/>
        <end position="357"/>
    </location>
</feature>
<dbReference type="InterPro" id="IPR012338">
    <property type="entry name" value="Beta-lactam/transpept-like"/>
</dbReference>
<dbReference type="Pfam" id="PF00912">
    <property type="entry name" value="Transgly"/>
    <property type="match status" value="1"/>
</dbReference>
<dbReference type="InterPro" id="IPR028166">
    <property type="entry name" value="UB2H"/>
</dbReference>
<keyword evidence="25" id="KW-1133">Transmembrane helix</keyword>
<evidence type="ECO:0000256" key="18">
    <source>
        <dbReference type="ARBA" id="ARBA00023316"/>
    </source>
</evidence>